<dbReference type="PANTHER" id="PTHR30136:SF35">
    <property type="entry name" value="HTH-TYPE TRANSCRIPTIONAL REGULATOR RV1719"/>
    <property type="match status" value="1"/>
</dbReference>
<dbReference type="PROSITE" id="PS51077">
    <property type="entry name" value="HTH_ICLR"/>
    <property type="match status" value="1"/>
</dbReference>
<evidence type="ECO:0000259" key="4">
    <source>
        <dbReference type="PROSITE" id="PS51077"/>
    </source>
</evidence>
<dbReference type="SMART" id="SM00346">
    <property type="entry name" value="HTH_ICLR"/>
    <property type="match status" value="1"/>
</dbReference>
<dbReference type="PANTHER" id="PTHR30136">
    <property type="entry name" value="HELIX-TURN-HELIX TRANSCRIPTIONAL REGULATOR, ICLR FAMILY"/>
    <property type="match status" value="1"/>
</dbReference>
<dbReference type="AlphaFoldDB" id="A0A644W3Y9"/>
<comment type="caution">
    <text evidence="6">The sequence shown here is derived from an EMBL/GenBank/DDBJ whole genome shotgun (WGS) entry which is preliminary data.</text>
</comment>
<dbReference type="Gene3D" id="1.10.10.10">
    <property type="entry name" value="Winged helix-like DNA-binding domain superfamily/Winged helix DNA-binding domain"/>
    <property type="match status" value="1"/>
</dbReference>
<protein>
    <submittedName>
        <fullName evidence="6">Transcriptional regulator KdgR</fullName>
    </submittedName>
</protein>
<gene>
    <name evidence="6" type="primary">kdgR_9</name>
    <name evidence="6" type="ORF">SDC9_44679</name>
</gene>
<dbReference type="GO" id="GO:0003700">
    <property type="term" value="F:DNA-binding transcription factor activity"/>
    <property type="evidence" value="ECO:0007669"/>
    <property type="project" value="TreeGrafter"/>
</dbReference>
<dbReference type="GO" id="GO:0045892">
    <property type="term" value="P:negative regulation of DNA-templated transcription"/>
    <property type="evidence" value="ECO:0007669"/>
    <property type="project" value="TreeGrafter"/>
</dbReference>
<evidence type="ECO:0000256" key="2">
    <source>
        <dbReference type="ARBA" id="ARBA00023125"/>
    </source>
</evidence>
<feature type="domain" description="HTH iclR-type" evidence="4">
    <location>
        <begin position="15"/>
        <end position="75"/>
    </location>
</feature>
<dbReference type="Gene3D" id="3.30.450.40">
    <property type="match status" value="1"/>
</dbReference>
<name>A0A644W3Y9_9ZZZZ</name>
<dbReference type="InterPro" id="IPR029016">
    <property type="entry name" value="GAF-like_dom_sf"/>
</dbReference>
<keyword evidence="3" id="KW-0804">Transcription</keyword>
<dbReference type="InterPro" id="IPR050707">
    <property type="entry name" value="HTH_MetabolicPath_Reg"/>
</dbReference>
<dbReference type="Pfam" id="PF09339">
    <property type="entry name" value="HTH_IclR"/>
    <property type="match status" value="1"/>
</dbReference>
<reference evidence="6" key="1">
    <citation type="submission" date="2019-08" db="EMBL/GenBank/DDBJ databases">
        <authorList>
            <person name="Kucharzyk K."/>
            <person name="Murdoch R.W."/>
            <person name="Higgins S."/>
            <person name="Loffler F."/>
        </authorList>
    </citation>
    <scope>NUCLEOTIDE SEQUENCE</scope>
</reference>
<proteinExistence type="predicted"/>
<dbReference type="InterPro" id="IPR036390">
    <property type="entry name" value="WH_DNA-bd_sf"/>
</dbReference>
<dbReference type="InterPro" id="IPR014757">
    <property type="entry name" value="Tscrpt_reg_IclR_C"/>
</dbReference>
<sequence>MGKKEIDSGSEKQQTSGVIRTIAILETLSRHQTINLESLAKETKLPKATLLRFLSTLVNLGYVYRDPSDLYSLTLKMFSVGSHGLEHIDLIQIANPIAQKLCEELGETVHMGVLEDDEAVYILKKESSFTIRMYSRVGKTIPLYCTAIGKILLSDMNERELASYLGKVNLKPFTPNTLRDSQALKQELMQIRSQGWAWDNEEHEMGTLCIGSAIRDYTGKTVAAMSVSWPLFRFNVEEKQRIVSSILQACASLSRLLGWTEE</sequence>
<evidence type="ECO:0000256" key="3">
    <source>
        <dbReference type="ARBA" id="ARBA00023163"/>
    </source>
</evidence>
<feature type="domain" description="IclR-ED" evidence="5">
    <location>
        <begin position="76"/>
        <end position="259"/>
    </location>
</feature>
<dbReference type="PROSITE" id="PS51078">
    <property type="entry name" value="ICLR_ED"/>
    <property type="match status" value="1"/>
</dbReference>
<evidence type="ECO:0000256" key="1">
    <source>
        <dbReference type="ARBA" id="ARBA00023015"/>
    </source>
</evidence>
<evidence type="ECO:0000259" key="5">
    <source>
        <dbReference type="PROSITE" id="PS51078"/>
    </source>
</evidence>
<dbReference type="GO" id="GO:0003677">
    <property type="term" value="F:DNA binding"/>
    <property type="evidence" value="ECO:0007669"/>
    <property type="project" value="UniProtKB-KW"/>
</dbReference>
<keyword evidence="1" id="KW-0805">Transcription regulation</keyword>
<dbReference type="InterPro" id="IPR005471">
    <property type="entry name" value="Tscrpt_reg_IclR_N"/>
</dbReference>
<keyword evidence="2" id="KW-0238">DNA-binding</keyword>
<dbReference type="Pfam" id="PF01614">
    <property type="entry name" value="IclR_C"/>
    <property type="match status" value="1"/>
</dbReference>
<dbReference type="SUPFAM" id="SSF55781">
    <property type="entry name" value="GAF domain-like"/>
    <property type="match status" value="1"/>
</dbReference>
<dbReference type="EMBL" id="VSSQ01000610">
    <property type="protein sequence ID" value="MPL98474.1"/>
    <property type="molecule type" value="Genomic_DNA"/>
</dbReference>
<organism evidence="6">
    <name type="scientific">bioreactor metagenome</name>
    <dbReference type="NCBI Taxonomy" id="1076179"/>
    <lineage>
        <taxon>unclassified sequences</taxon>
        <taxon>metagenomes</taxon>
        <taxon>ecological metagenomes</taxon>
    </lineage>
</organism>
<dbReference type="SUPFAM" id="SSF46785">
    <property type="entry name" value="Winged helix' DNA-binding domain"/>
    <property type="match status" value="1"/>
</dbReference>
<accession>A0A644W3Y9</accession>
<dbReference type="InterPro" id="IPR036388">
    <property type="entry name" value="WH-like_DNA-bd_sf"/>
</dbReference>
<evidence type="ECO:0000313" key="6">
    <source>
        <dbReference type="EMBL" id="MPL98474.1"/>
    </source>
</evidence>